<organism evidence="1">
    <name type="scientific">Nesodiprion zhejiangensis nucleopolyhedrovirus</name>
    <dbReference type="NCBI Taxonomy" id="3135970"/>
    <lineage>
        <taxon>Viruses</taxon>
        <taxon>Viruses incertae sedis</taxon>
        <taxon>Naldaviricetes</taxon>
        <taxon>Lefavirales</taxon>
        <taxon>Baculoviridae</taxon>
    </lineage>
</organism>
<sequence length="125" mass="14940">MAYDSKTTTRQCGCTTVVHEHDFFNNEYSTTKYCAKHKQENVEAIKNAKKKWSTTTPVKLYRRNKATGKLLLSDILKDEFCIKLEHKLDTRKISENLMKLCRFVKYKKQWYANDMIKVIYKKYIK</sequence>
<protein>
    <submittedName>
        <fullName evidence="1">Uncharacterized protein</fullName>
    </submittedName>
</protein>
<name>A0AAN0LJB3_9BACU</name>
<accession>A0AAN0LJB3</accession>
<reference evidence="1" key="1">
    <citation type="submission" date="2023-10" db="EMBL/GenBank/DDBJ databases">
        <authorList>
            <person name="Wang Q."/>
        </authorList>
    </citation>
    <scope>NUCLEOTIDE SEQUENCE</scope>
    <source>
        <strain evidence="1">BJZYA2014</strain>
    </source>
</reference>
<proteinExistence type="predicted"/>
<gene>
    <name evidence="1" type="ORF">NezhNPV_ORF33</name>
</gene>
<dbReference type="EMBL" id="OR723730">
    <property type="protein sequence ID" value="WYD57078.1"/>
    <property type="molecule type" value="Genomic_DNA"/>
</dbReference>
<evidence type="ECO:0000313" key="1">
    <source>
        <dbReference type="EMBL" id="WYD57078.1"/>
    </source>
</evidence>